<reference evidence="8 9" key="1">
    <citation type="submission" date="2016-12" db="EMBL/GenBank/DDBJ databases">
        <authorList>
            <person name="Song W.-J."/>
            <person name="Kurnit D.M."/>
        </authorList>
    </citation>
    <scope>NUCLEOTIDE SEQUENCE [LARGE SCALE GENOMIC DNA]</scope>
    <source>
        <strain evidence="8 9">DSM 18488</strain>
    </source>
</reference>
<dbReference type="Proteomes" id="UP000184603">
    <property type="component" value="Unassembled WGS sequence"/>
</dbReference>
<sequence>MTVIGITMGCPAGIGPEIILRYFAETTPPTGTTPVVLGDRSILAKCAADLGIEAQFSSWQPGQSVQPQTIPVLELSTIPCESHNWGNPTKETAVAMAEYIIRAVQLIHDGHLAAMVTCPISKSALQKAGYNFPGHTEMLVHLTGAERYTMMMAGTSLKVTLATIHCSLASVPKNITITSISELIRITHQAMRVDFGLKQPRIAVAGLNPHSGEDGLFGREEIEIITPAIELAASENIDVTGPYPPDTVFFKAAAGNYDAVVCMYHDQGLIPFKLLHFQDGVNVTLGLPIVRTSVDHGTAYDIAGKGLADATSLASAVTMAAAISDNRKLYQKATTVS</sequence>
<dbReference type="GO" id="GO:0005737">
    <property type="term" value="C:cytoplasm"/>
    <property type="evidence" value="ECO:0007669"/>
    <property type="project" value="UniProtKB-SubCell"/>
</dbReference>
<comment type="pathway">
    <text evidence="7">Cofactor biosynthesis; pyridoxine 5'-phosphate biosynthesis; pyridoxine 5'-phosphate from D-erythrose 4-phosphate: step 4/5.</text>
</comment>
<accession>A0A1M7YEI6</accession>
<keyword evidence="6 7" id="KW-0664">Pyridoxine biosynthesis</keyword>
<evidence type="ECO:0000313" key="8">
    <source>
        <dbReference type="EMBL" id="SHO51055.1"/>
    </source>
</evidence>
<dbReference type="HAMAP" id="MF_00536">
    <property type="entry name" value="PdxA"/>
    <property type="match status" value="1"/>
</dbReference>
<dbReference type="STRING" id="1121416.SAMN02745220_03802"/>
<feature type="binding site" evidence="7">
    <location>
        <position position="291"/>
    </location>
    <ligand>
        <name>substrate</name>
    </ligand>
</feature>
<keyword evidence="9" id="KW-1185">Reference proteome</keyword>
<dbReference type="EC" id="1.1.1.262" evidence="7"/>
<dbReference type="GO" id="GO:0042823">
    <property type="term" value="P:pyridoxal phosphate biosynthetic process"/>
    <property type="evidence" value="ECO:0007669"/>
    <property type="project" value="UniProtKB-UniRule"/>
</dbReference>
<keyword evidence="1 7" id="KW-0963">Cytoplasm</keyword>
<dbReference type="GO" id="GO:0051287">
    <property type="term" value="F:NAD binding"/>
    <property type="evidence" value="ECO:0007669"/>
    <property type="project" value="InterPro"/>
</dbReference>
<dbReference type="SUPFAM" id="SSF53659">
    <property type="entry name" value="Isocitrate/Isopropylmalate dehydrogenase-like"/>
    <property type="match status" value="1"/>
</dbReference>
<name>A0A1M7YEI6_9BACT</name>
<keyword evidence="4 7" id="KW-0560">Oxidoreductase</keyword>
<dbReference type="PANTHER" id="PTHR30004:SF6">
    <property type="entry name" value="D-THREONATE 4-PHOSPHATE DEHYDROGENASE"/>
    <property type="match status" value="1"/>
</dbReference>
<keyword evidence="2 7" id="KW-0479">Metal-binding</keyword>
<evidence type="ECO:0000256" key="5">
    <source>
        <dbReference type="ARBA" id="ARBA00023027"/>
    </source>
</evidence>
<evidence type="ECO:0000256" key="7">
    <source>
        <dbReference type="HAMAP-Rule" id="MF_00536"/>
    </source>
</evidence>
<evidence type="ECO:0000256" key="1">
    <source>
        <dbReference type="ARBA" id="ARBA00022490"/>
    </source>
</evidence>
<dbReference type="InterPro" id="IPR037510">
    <property type="entry name" value="PdxA"/>
</dbReference>
<proteinExistence type="inferred from homology"/>
<feature type="binding site" evidence="7">
    <location>
        <position position="265"/>
    </location>
    <ligand>
        <name>a divalent metal cation</name>
        <dbReference type="ChEBI" id="CHEBI:60240"/>
        <note>ligand shared between dimeric partners</note>
    </ligand>
</feature>
<keyword evidence="3 7" id="KW-0521">NADP</keyword>
<organism evidence="8 9">
    <name type="scientific">Desulfopila aestuarii DSM 18488</name>
    <dbReference type="NCBI Taxonomy" id="1121416"/>
    <lineage>
        <taxon>Bacteria</taxon>
        <taxon>Pseudomonadati</taxon>
        <taxon>Thermodesulfobacteriota</taxon>
        <taxon>Desulfobulbia</taxon>
        <taxon>Desulfobulbales</taxon>
        <taxon>Desulfocapsaceae</taxon>
        <taxon>Desulfopila</taxon>
    </lineage>
</organism>
<comment type="subcellular location">
    <subcellularLocation>
        <location evidence="7">Cytoplasm</location>
    </subcellularLocation>
</comment>
<dbReference type="InterPro" id="IPR005255">
    <property type="entry name" value="PdxA_fam"/>
</dbReference>
<feature type="binding site" evidence="7">
    <location>
        <position position="135"/>
    </location>
    <ligand>
        <name>substrate</name>
    </ligand>
</feature>
<comment type="cofactor">
    <cofactor evidence="7">
        <name>a divalent metal cation</name>
        <dbReference type="ChEBI" id="CHEBI:60240"/>
    </cofactor>
    <text evidence="7">Binds 1 divalent metal cation per subunit.</text>
</comment>
<comment type="miscellaneous">
    <text evidence="7">The active site is located at the dimer interface.</text>
</comment>
<protein>
    <recommendedName>
        <fullName evidence="7">4-hydroxythreonine-4-phosphate dehydrogenase</fullName>
        <ecNumber evidence="7">1.1.1.262</ecNumber>
    </recommendedName>
    <alternativeName>
        <fullName evidence="7">4-(phosphohydroxy)-L-threonine dehydrogenase</fullName>
    </alternativeName>
</protein>
<dbReference type="GO" id="GO:0008615">
    <property type="term" value="P:pyridoxine biosynthetic process"/>
    <property type="evidence" value="ECO:0007669"/>
    <property type="project" value="UniProtKB-UniRule"/>
</dbReference>
<evidence type="ECO:0000256" key="6">
    <source>
        <dbReference type="ARBA" id="ARBA00023096"/>
    </source>
</evidence>
<gene>
    <name evidence="7" type="primary">pdxA</name>
    <name evidence="8" type="ORF">SAMN02745220_03802</name>
</gene>
<evidence type="ECO:0000256" key="3">
    <source>
        <dbReference type="ARBA" id="ARBA00022857"/>
    </source>
</evidence>
<dbReference type="UniPathway" id="UPA00244">
    <property type="reaction ID" value="UER00312"/>
</dbReference>
<dbReference type="NCBIfam" id="TIGR00557">
    <property type="entry name" value="pdxA"/>
    <property type="match status" value="1"/>
</dbReference>
<comment type="similarity">
    <text evidence="7">Belongs to the PdxA family.</text>
</comment>
<dbReference type="GO" id="GO:0046872">
    <property type="term" value="F:metal ion binding"/>
    <property type="evidence" value="ECO:0007669"/>
    <property type="project" value="UniProtKB-UniRule"/>
</dbReference>
<dbReference type="AlphaFoldDB" id="A0A1M7YEI6"/>
<dbReference type="RefSeq" id="WP_234981220.1">
    <property type="nucleotide sequence ID" value="NZ_FRFE01000022.1"/>
</dbReference>
<feature type="binding site" evidence="7">
    <location>
        <position position="282"/>
    </location>
    <ligand>
        <name>substrate</name>
    </ligand>
</feature>
<dbReference type="PANTHER" id="PTHR30004">
    <property type="entry name" value="4-HYDROXYTHREONINE-4-PHOSPHATE DEHYDROGENASE"/>
    <property type="match status" value="1"/>
</dbReference>
<keyword evidence="5 7" id="KW-0520">NAD</keyword>
<comment type="subunit">
    <text evidence="7">Homodimer.</text>
</comment>
<dbReference type="Pfam" id="PF04166">
    <property type="entry name" value="PdxA"/>
    <property type="match status" value="1"/>
</dbReference>
<feature type="binding site" evidence="7">
    <location>
        <position position="210"/>
    </location>
    <ligand>
        <name>a divalent metal cation</name>
        <dbReference type="ChEBI" id="CHEBI:60240"/>
        <note>ligand shared between dimeric partners</note>
    </ligand>
</feature>
<comment type="catalytic activity">
    <reaction evidence="7">
        <text>4-(phosphooxy)-L-threonine + NAD(+) = 3-amino-2-oxopropyl phosphate + CO2 + NADH</text>
        <dbReference type="Rhea" id="RHEA:32275"/>
        <dbReference type="ChEBI" id="CHEBI:16526"/>
        <dbReference type="ChEBI" id="CHEBI:57279"/>
        <dbReference type="ChEBI" id="CHEBI:57540"/>
        <dbReference type="ChEBI" id="CHEBI:57945"/>
        <dbReference type="ChEBI" id="CHEBI:58452"/>
        <dbReference type="EC" id="1.1.1.262"/>
    </reaction>
</comment>
<evidence type="ECO:0000313" key="9">
    <source>
        <dbReference type="Proteomes" id="UP000184603"/>
    </source>
</evidence>
<feature type="binding site" evidence="7">
    <location>
        <position position="136"/>
    </location>
    <ligand>
        <name>substrate</name>
    </ligand>
</feature>
<dbReference type="EMBL" id="FRFE01000022">
    <property type="protein sequence ID" value="SHO51055.1"/>
    <property type="molecule type" value="Genomic_DNA"/>
</dbReference>
<dbReference type="Gene3D" id="3.40.718.10">
    <property type="entry name" value="Isopropylmalate Dehydrogenase"/>
    <property type="match status" value="1"/>
</dbReference>
<evidence type="ECO:0000256" key="2">
    <source>
        <dbReference type="ARBA" id="ARBA00022723"/>
    </source>
</evidence>
<feature type="binding site" evidence="7">
    <location>
        <position position="165"/>
    </location>
    <ligand>
        <name>a divalent metal cation</name>
        <dbReference type="ChEBI" id="CHEBI:60240"/>
        <note>ligand shared between dimeric partners</note>
    </ligand>
</feature>
<comment type="function">
    <text evidence="7">Catalyzes the NAD(P)-dependent oxidation of 4-(phosphooxy)-L-threonine (HTP) into 2-amino-3-oxo-4-(phosphooxy)butyric acid which spontaneously decarboxylates to form 3-amino-2-oxopropyl phosphate (AHAP).</text>
</comment>
<dbReference type="GO" id="GO:0050570">
    <property type="term" value="F:4-hydroxythreonine-4-phosphate dehydrogenase activity"/>
    <property type="evidence" value="ECO:0007669"/>
    <property type="project" value="UniProtKB-UniRule"/>
</dbReference>
<evidence type="ECO:0000256" key="4">
    <source>
        <dbReference type="ARBA" id="ARBA00023002"/>
    </source>
</evidence>
<feature type="binding site" evidence="7">
    <location>
        <position position="273"/>
    </location>
    <ligand>
        <name>substrate</name>
    </ligand>
</feature>